<keyword evidence="3 6" id="KW-0479">Metal-binding</keyword>
<keyword evidence="8" id="KW-0732">Signal</keyword>
<evidence type="ECO:0000256" key="1">
    <source>
        <dbReference type="ARBA" id="ARBA00022448"/>
    </source>
</evidence>
<comment type="caution">
    <text evidence="9">The sequence shown here is derived from an EMBL/GenBank/DDBJ whole genome shotgun (WGS) entry which is preliminary data.</text>
</comment>
<dbReference type="GO" id="GO:0009055">
    <property type="term" value="F:electron transfer activity"/>
    <property type="evidence" value="ECO:0007669"/>
    <property type="project" value="InterPro"/>
</dbReference>
<evidence type="ECO:0000313" key="9">
    <source>
        <dbReference type="EMBL" id="GGL89917.1"/>
    </source>
</evidence>
<evidence type="ECO:0000256" key="2">
    <source>
        <dbReference type="ARBA" id="ARBA00022617"/>
    </source>
</evidence>
<comment type="PTM">
    <text evidence="7">Binds 1 heme group per subunit.</text>
</comment>
<dbReference type="GO" id="GO:0005506">
    <property type="term" value="F:iron ion binding"/>
    <property type="evidence" value="ECO:0007669"/>
    <property type="project" value="InterPro"/>
</dbReference>
<dbReference type="Gene3D" id="1.20.120.10">
    <property type="entry name" value="Cytochrome c/b562"/>
    <property type="match status" value="1"/>
</dbReference>
<dbReference type="SUPFAM" id="SSF47175">
    <property type="entry name" value="Cytochromes"/>
    <property type="match status" value="1"/>
</dbReference>
<evidence type="ECO:0000256" key="3">
    <source>
        <dbReference type="ARBA" id="ARBA00022723"/>
    </source>
</evidence>
<evidence type="ECO:0000313" key="10">
    <source>
        <dbReference type="Proteomes" id="UP000649829"/>
    </source>
</evidence>
<dbReference type="PIRSF" id="PIRSF000027">
    <property type="entry name" value="Cytc_c_prime"/>
    <property type="match status" value="1"/>
</dbReference>
<dbReference type="InterPro" id="IPR012127">
    <property type="entry name" value="Cyt_c_prime"/>
</dbReference>
<feature type="signal peptide" evidence="8">
    <location>
        <begin position="1"/>
        <end position="22"/>
    </location>
</feature>
<feature type="binding site" description="covalent" evidence="7">
    <location>
        <position position="145"/>
    </location>
    <ligand>
        <name>heme c</name>
        <dbReference type="ChEBI" id="CHEBI:61717"/>
    </ligand>
</feature>
<reference evidence="9" key="2">
    <citation type="submission" date="2020-09" db="EMBL/GenBank/DDBJ databases">
        <authorList>
            <person name="Sun Q."/>
            <person name="Zhou Y."/>
        </authorList>
    </citation>
    <scope>NUCLEOTIDE SEQUENCE</scope>
    <source>
        <strain evidence="9">CGMCC 1.6293</strain>
    </source>
</reference>
<organism evidence="9 10">
    <name type="scientific">Pseudooceanicola nanhaiensis</name>
    <dbReference type="NCBI Taxonomy" id="375761"/>
    <lineage>
        <taxon>Bacteria</taxon>
        <taxon>Pseudomonadati</taxon>
        <taxon>Pseudomonadota</taxon>
        <taxon>Alphaproteobacteria</taxon>
        <taxon>Rhodobacterales</taxon>
        <taxon>Paracoccaceae</taxon>
        <taxon>Pseudooceanicola</taxon>
    </lineage>
</organism>
<dbReference type="GO" id="GO:0020037">
    <property type="term" value="F:heme binding"/>
    <property type="evidence" value="ECO:0007669"/>
    <property type="project" value="InterPro"/>
</dbReference>
<accession>A0A917SQ05</accession>
<dbReference type="InterPro" id="IPR010980">
    <property type="entry name" value="Cyt_c/b562"/>
</dbReference>
<evidence type="ECO:0000256" key="5">
    <source>
        <dbReference type="ARBA" id="ARBA00023004"/>
    </source>
</evidence>
<evidence type="ECO:0000256" key="4">
    <source>
        <dbReference type="ARBA" id="ARBA00022982"/>
    </source>
</evidence>
<dbReference type="RefSeq" id="WP_028285897.1">
    <property type="nucleotide sequence ID" value="NZ_BMLF01000001.1"/>
</dbReference>
<keyword evidence="4" id="KW-0249">Electron transport</keyword>
<dbReference type="PROSITE" id="PS51009">
    <property type="entry name" value="CYTCII"/>
    <property type="match status" value="1"/>
</dbReference>
<dbReference type="InterPro" id="IPR002321">
    <property type="entry name" value="Cyt_c_II"/>
</dbReference>
<dbReference type="GO" id="GO:0042597">
    <property type="term" value="C:periplasmic space"/>
    <property type="evidence" value="ECO:0007669"/>
    <property type="project" value="InterPro"/>
</dbReference>
<keyword evidence="2 7" id="KW-0349">Heme</keyword>
<dbReference type="AlphaFoldDB" id="A0A917SQ05"/>
<gene>
    <name evidence="9" type="primary">cycF</name>
    <name evidence="9" type="ORF">GCM10011534_10050</name>
</gene>
<dbReference type="GO" id="GO:0022900">
    <property type="term" value="P:electron transport chain"/>
    <property type="evidence" value="ECO:0007669"/>
    <property type="project" value="InterPro"/>
</dbReference>
<keyword evidence="1" id="KW-0813">Transport</keyword>
<feature type="binding site" description="covalent" evidence="7">
    <location>
        <position position="142"/>
    </location>
    <ligand>
        <name>heme c</name>
        <dbReference type="ChEBI" id="CHEBI:61717"/>
    </ligand>
</feature>
<keyword evidence="10" id="KW-1185">Reference proteome</keyword>
<feature type="chain" id="PRO_5037020473" evidence="8">
    <location>
        <begin position="23"/>
        <end position="154"/>
    </location>
</feature>
<evidence type="ECO:0000256" key="7">
    <source>
        <dbReference type="PIRSR" id="PIRSR000027-2"/>
    </source>
</evidence>
<dbReference type="Pfam" id="PF01322">
    <property type="entry name" value="Cytochrom_C_2"/>
    <property type="match status" value="1"/>
</dbReference>
<reference evidence="9" key="1">
    <citation type="journal article" date="2014" name="Int. J. Syst. Evol. Microbiol.">
        <title>Complete genome sequence of Corynebacterium casei LMG S-19264T (=DSM 44701T), isolated from a smear-ripened cheese.</title>
        <authorList>
            <consortium name="US DOE Joint Genome Institute (JGI-PGF)"/>
            <person name="Walter F."/>
            <person name="Albersmeier A."/>
            <person name="Kalinowski J."/>
            <person name="Ruckert C."/>
        </authorList>
    </citation>
    <scope>NUCLEOTIDE SEQUENCE</scope>
    <source>
        <strain evidence="9">CGMCC 1.6293</strain>
    </source>
</reference>
<protein>
    <submittedName>
        <fullName evidence="9">Cytochrome c-554</fullName>
    </submittedName>
</protein>
<dbReference type="Proteomes" id="UP000649829">
    <property type="component" value="Unassembled WGS sequence"/>
</dbReference>
<proteinExistence type="predicted"/>
<evidence type="ECO:0000256" key="6">
    <source>
        <dbReference type="PIRSR" id="PIRSR000027-1"/>
    </source>
</evidence>
<feature type="binding site" description="axial binding residue" evidence="6">
    <location>
        <position position="146"/>
    </location>
    <ligand>
        <name>heme c</name>
        <dbReference type="ChEBI" id="CHEBI:61717"/>
    </ligand>
    <ligandPart>
        <name>Fe</name>
        <dbReference type="ChEBI" id="CHEBI:18248"/>
    </ligandPart>
</feature>
<evidence type="ECO:0000256" key="8">
    <source>
        <dbReference type="SAM" id="SignalP"/>
    </source>
</evidence>
<dbReference type="EMBL" id="BMLF01000001">
    <property type="protein sequence ID" value="GGL89917.1"/>
    <property type="molecule type" value="Genomic_DNA"/>
</dbReference>
<sequence length="154" mass="15577">MKKLFLATAALATLGMTSAAIGQDQKNPAVEARQSLMHLYAFNLGTLGAMAKGEMEYDAEAAQAAAGNLAKLASVNQMAMWPEGTDNASIEGTAALPAIWEDGSDIGDKVQALEEATAALADTAGDGVEAIQAGMGAVGGACGACHKAYRASNN</sequence>
<keyword evidence="5 6" id="KW-0408">Iron</keyword>
<name>A0A917SQ05_9RHOB</name>